<comment type="caution">
    <text evidence="1">The sequence shown here is derived from an EMBL/GenBank/DDBJ whole genome shotgun (WGS) entry which is preliminary data.</text>
</comment>
<dbReference type="AlphaFoldDB" id="A0A1L9QNT9"/>
<evidence type="ECO:0008006" key="3">
    <source>
        <dbReference type="Google" id="ProtNLM"/>
    </source>
</evidence>
<dbReference type="Pfam" id="PF04229">
    <property type="entry name" value="GrpB"/>
    <property type="match status" value="1"/>
</dbReference>
<dbReference type="SUPFAM" id="SSF81301">
    <property type="entry name" value="Nucleotidyltransferase"/>
    <property type="match status" value="1"/>
</dbReference>
<accession>A0A1L9QNT9</accession>
<dbReference type="PANTHER" id="PTHR34822:SF1">
    <property type="entry name" value="GRPB FAMILY PROTEIN"/>
    <property type="match status" value="1"/>
</dbReference>
<keyword evidence="2" id="KW-1185">Reference proteome</keyword>
<evidence type="ECO:0000313" key="1">
    <source>
        <dbReference type="EMBL" id="OJJ24353.1"/>
    </source>
</evidence>
<sequence length="174" mass="19992">MRKVEVVPHNPAWRQMFEIESQKITKVLAENLIAIHHIGSTAIPNIYAKPIIDLLGEVKDIAKIDQYNVQMGGLGYEAMGEFGIPDRRYFPKHNSEGIRTHHLHFFAVGSEQVKRHLAFRDYLIAYPEIAQQYSNLKRKLAREFSDDIEGYMDGKDGLIKDIDRKAALWKAGEE</sequence>
<dbReference type="STRING" id="1925591.BI308_17275"/>
<name>A0A1L9QNT9_9CYAN</name>
<proteinExistence type="predicted"/>
<organism evidence="1 2">
    <name type="scientific">Roseofilum reptotaenium AO1-A</name>
    <dbReference type="NCBI Taxonomy" id="1925591"/>
    <lineage>
        <taxon>Bacteria</taxon>
        <taxon>Bacillati</taxon>
        <taxon>Cyanobacteriota</taxon>
        <taxon>Cyanophyceae</taxon>
        <taxon>Desertifilales</taxon>
        <taxon>Desertifilaceae</taxon>
        <taxon>Roseofilum</taxon>
    </lineage>
</organism>
<dbReference type="Proteomes" id="UP000183940">
    <property type="component" value="Unassembled WGS sequence"/>
</dbReference>
<dbReference type="InterPro" id="IPR043519">
    <property type="entry name" value="NT_sf"/>
</dbReference>
<dbReference type="Gene3D" id="3.30.460.10">
    <property type="entry name" value="Beta Polymerase, domain 2"/>
    <property type="match status" value="1"/>
</dbReference>
<dbReference type="InterPro" id="IPR007344">
    <property type="entry name" value="GrpB/CoaE"/>
</dbReference>
<reference evidence="1" key="1">
    <citation type="submission" date="2016-10" db="EMBL/GenBank/DDBJ databases">
        <title>CRISPR-Cas defence system in Roseofilum reptotaenium: evidence of a bacteriophage-cyanobacterium arms race in the coral black band disease.</title>
        <authorList>
            <person name="Buerger P."/>
            <person name="Wood-Charlson E.M."/>
            <person name="Weynberg K.D."/>
            <person name="Willis B."/>
            <person name="Van Oppen M.J."/>
        </authorList>
    </citation>
    <scope>NUCLEOTIDE SEQUENCE [LARGE SCALE GENOMIC DNA]</scope>
    <source>
        <strain evidence="1">AO1-A</strain>
    </source>
</reference>
<evidence type="ECO:0000313" key="2">
    <source>
        <dbReference type="Proteomes" id="UP000183940"/>
    </source>
</evidence>
<dbReference type="EMBL" id="MLAW01000033">
    <property type="protein sequence ID" value="OJJ24353.1"/>
    <property type="molecule type" value="Genomic_DNA"/>
</dbReference>
<dbReference type="PANTHER" id="PTHR34822">
    <property type="entry name" value="GRPB DOMAIN PROTEIN (AFU_ORTHOLOGUE AFUA_1G01530)"/>
    <property type="match status" value="1"/>
</dbReference>
<gene>
    <name evidence="1" type="ORF">BI308_17275</name>
</gene>
<protein>
    <recommendedName>
        <fullName evidence="3">GrpB family protein</fullName>
    </recommendedName>
</protein>